<proteinExistence type="predicted"/>
<dbReference type="PaxDb" id="1123384-AJ81_05465"/>
<evidence type="ECO:0000313" key="3">
    <source>
        <dbReference type="Proteomes" id="UP000077469"/>
    </source>
</evidence>
<keyword evidence="1" id="KW-0472">Membrane</keyword>
<dbReference type="Proteomes" id="UP000077469">
    <property type="component" value="Chromosome"/>
</dbReference>
<protein>
    <submittedName>
        <fullName evidence="2">Uncharacterized protein</fullName>
    </submittedName>
</protein>
<dbReference type="STRING" id="1123384.AJ81_05465"/>
<dbReference type="RefSeq" id="WP_154655782.1">
    <property type="nucleotide sequence ID" value="NC_022795.1"/>
</dbReference>
<accession>A0A0X1KU84</accession>
<name>A0A0X1KU84_9THEM</name>
<keyword evidence="1" id="KW-1133">Transmembrane helix</keyword>
<reference evidence="2 3" key="1">
    <citation type="submission" date="2014-01" db="EMBL/GenBank/DDBJ databases">
        <title>Genome sequencing of Thermotog hypogea.</title>
        <authorList>
            <person name="Zhang X."/>
            <person name="Alvare G."/>
            <person name="Fristensky B."/>
            <person name="Chen L."/>
            <person name="Suen T."/>
            <person name="Chen Q."/>
            <person name="Ma K."/>
        </authorList>
    </citation>
    <scope>NUCLEOTIDE SEQUENCE [LARGE SCALE GENOMIC DNA]</scope>
    <source>
        <strain evidence="2 3">DSM 11164</strain>
    </source>
</reference>
<dbReference type="EMBL" id="CP007141">
    <property type="protein sequence ID" value="AJC74756.1"/>
    <property type="molecule type" value="Genomic_DNA"/>
</dbReference>
<evidence type="ECO:0000256" key="1">
    <source>
        <dbReference type="SAM" id="Phobius"/>
    </source>
</evidence>
<feature type="transmembrane region" description="Helical" evidence="1">
    <location>
        <begin position="26"/>
        <end position="46"/>
    </location>
</feature>
<keyword evidence="3" id="KW-1185">Reference proteome</keyword>
<dbReference type="AlphaFoldDB" id="A0A0X1KU84"/>
<evidence type="ECO:0000313" key="2">
    <source>
        <dbReference type="EMBL" id="AJC74756.1"/>
    </source>
</evidence>
<gene>
    <name evidence="2" type="ORF">AJ81_05465</name>
</gene>
<organism evidence="2 3">
    <name type="scientific">Pseudothermotoga hypogea DSM 11164 = NBRC 106472</name>
    <dbReference type="NCBI Taxonomy" id="1123384"/>
    <lineage>
        <taxon>Bacteria</taxon>
        <taxon>Thermotogati</taxon>
        <taxon>Thermotogota</taxon>
        <taxon>Thermotogae</taxon>
        <taxon>Thermotogales</taxon>
        <taxon>Thermotogaceae</taxon>
        <taxon>Pseudothermotoga</taxon>
    </lineage>
</organism>
<dbReference type="PATRIC" id="fig|1123384.7.peg.1082"/>
<keyword evidence="1" id="KW-0812">Transmembrane</keyword>
<sequence length="50" mass="5050">MVYSRALKGVITGIVFIVTGATTGSAGLVIFGVALIILSIGLAVFLKKGL</sequence>
<dbReference type="KEGG" id="phy:AJ81_05465"/>